<dbReference type="GO" id="GO:0019134">
    <property type="term" value="F:glucosamine-1-phosphate N-acetyltransferase activity"/>
    <property type="evidence" value="ECO:0007669"/>
    <property type="project" value="UniProtKB-UniRule"/>
</dbReference>
<dbReference type="UniPathway" id="UPA00113">
    <property type="reaction ID" value="UER00532"/>
</dbReference>
<dbReference type="GO" id="GO:0009252">
    <property type="term" value="P:peptidoglycan biosynthetic process"/>
    <property type="evidence" value="ECO:0007669"/>
    <property type="project" value="UniProtKB-UniRule"/>
</dbReference>
<dbReference type="GO" id="GO:0016020">
    <property type="term" value="C:membrane"/>
    <property type="evidence" value="ECO:0007669"/>
    <property type="project" value="GOC"/>
</dbReference>
<feature type="binding site" evidence="17">
    <location>
        <position position="215"/>
    </location>
    <ligand>
        <name>UDP-N-acetyl-alpha-D-glucosamine</name>
        <dbReference type="ChEBI" id="CHEBI:57705"/>
    </ligand>
</feature>
<dbReference type="GO" id="GO:0003977">
    <property type="term" value="F:UDP-N-acetylglucosamine diphosphorylase activity"/>
    <property type="evidence" value="ECO:0007669"/>
    <property type="project" value="UniProtKB-UniRule"/>
</dbReference>
<feature type="domain" description="Nucleotidyl transferase" evidence="19">
    <location>
        <begin position="5"/>
        <end position="210"/>
    </location>
</feature>
<evidence type="ECO:0000256" key="10">
    <source>
        <dbReference type="ARBA" id="ARBA00022984"/>
    </source>
</evidence>
<comment type="function">
    <text evidence="16 17">Catalyzes the last two sequential reactions in the de novo biosynthetic pathway for UDP-N-acetylglucosamine (UDP-GlcNAc). The C-terminal domain catalyzes the transfer of acetyl group from acetyl coenzyme A to glucosamine-1-phosphate (GlcN-1-P) to produce N-acetylglucosamine-1-phosphate (GlcNAc-1-P), which is converted into UDP-GlcNAc by the transfer of uridine 5-monophosphate (from uridine 5-triphosphate), a reaction catalyzed by the N-terminal domain.</text>
</comment>
<reference evidence="20 21" key="1">
    <citation type="submission" date="2017-07" db="EMBL/GenBank/DDBJ databases">
        <title>Draft whole genome sequences of clinical Proprionibacteriaceae strains.</title>
        <authorList>
            <person name="Bernier A.-M."/>
            <person name="Bernard K."/>
            <person name="Domingo M.-C."/>
        </authorList>
    </citation>
    <scope>NUCLEOTIDE SEQUENCE [LARGE SCALE GENOMIC DNA]</scope>
    <source>
        <strain evidence="20 21">NML 160184</strain>
    </source>
</reference>
<feature type="region of interest" description="N-acetyltransferase" evidence="17">
    <location>
        <begin position="239"/>
        <end position="477"/>
    </location>
</feature>
<feature type="binding site" evidence="17">
    <location>
        <position position="215"/>
    </location>
    <ligand>
        <name>Mg(2+)</name>
        <dbReference type="ChEBI" id="CHEBI:18420"/>
    </ligand>
</feature>
<evidence type="ECO:0000256" key="2">
    <source>
        <dbReference type="ARBA" id="ARBA00005208"/>
    </source>
</evidence>
<evidence type="ECO:0000256" key="4">
    <source>
        <dbReference type="ARBA" id="ARBA00022679"/>
    </source>
</evidence>
<dbReference type="Pfam" id="PF00483">
    <property type="entry name" value="NTP_transferase"/>
    <property type="match status" value="1"/>
</dbReference>
<dbReference type="AlphaFoldDB" id="A0A255EG80"/>
<keyword evidence="12 17" id="KW-0012">Acyltransferase</keyword>
<dbReference type="GO" id="GO:0006048">
    <property type="term" value="P:UDP-N-acetylglucosamine biosynthetic process"/>
    <property type="evidence" value="ECO:0007669"/>
    <property type="project" value="UniProtKB-UniPathway"/>
</dbReference>
<dbReference type="GO" id="GO:0009245">
    <property type="term" value="P:lipid A biosynthetic process"/>
    <property type="evidence" value="ECO:0007669"/>
    <property type="project" value="UniProtKB-UniRule"/>
</dbReference>
<evidence type="ECO:0000259" key="19">
    <source>
        <dbReference type="Pfam" id="PF00483"/>
    </source>
</evidence>
<dbReference type="NCBIfam" id="NF010932">
    <property type="entry name" value="PRK14352.1"/>
    <property type="match status" value="1"/>
</dbReference>
<evidence type="ECO:0000256" key="14">
    <source>
        <dbReference type="ARBA" id="ARBA00048247"/>
    </source>
</evidence>
<feature type="region of interest" description="Pyrophosphorylase" evidence="17">
    <location>
        <begin position="1"/>
        <end position="217"/>
    </location>
</feature>
<keyword evidence="4 17" id="KW-0808">Transferase</keyword>
<feature type="binding site" evidence="17">
    <location>
        <position position="127"/>
    </location>
    <ligand>
        <name>UDP-N-acetyl-alpha-D-glucosamine</name>
        <dbReference type="ChEBI" id="CHEBI:57705"/>
    </ligand>
</feature>
<comment type="similarity">
    <text evidence="17">In the C-terminal section; belongs to the transferase hexapeptide repeat family.</text>
</comment>
<dbReference type="Gene3D" id="2.160.10.10">
    <property type="entry name" value="Hexapeptide repeat proteins"/>
    <property type="match status" value="1"/>
</dbReference>
<feature type="binding site" evidence="17">
    <location>
        <position position="90"/>
    </location>
    <ligand>
        <name>Mg(2+)</name>
        <dbReference type="ChEBI" id="CHEBI:18420"/>
    </ligand>
</feature>
<sequence length="477" mass="50941">MKSSRSKVLHEVCGRTMLDRALDAVEGLGPQRTVVVVGHRREQVEEHLAALPFAIETAFQAEQRGTGHAVAVALEQLGELSGEVIVTYADVPLLSSHTLEAMLSQHRQYGDQVTVLTAQVPDPTGYGRILRDEAGHVQGIVEHKDADEEQLLINEINSGILLFDAVALREGLSHLDTNNAQGELYLTDVLGIARERGNRVGAYTTTDLWQTEGVNDRAQLARMNAEQNRRLCHHWMREGVTILDPATTWIHESVTLEEDVTLLPNTHLEGATSIGAGSVIGPEVTLTDVGVGRDCRIVRSHVLLSEIGDGAEVGPYAYLRPGSQLGSQAKVGTFVETKNSEIGDGAKVPHQSYVGDATIGAGVNIGAGVIFANYDGVSKHRTTVGEGAFVGSNSTLVAPLEIADGSFVAGGSAITDAVGAGELAIGRARQRNIPDWVERNRPDTVTGRVARDQAPGTPQQSTAQQDDASSAAREEDQ</sequence>
<evidence type="ECO:0000256" key="5">
    <source>
        <dbReference type="ARBA" id="ARBA00022695"/>
    </source>
</evidence>
<evidence type="ECO:0000256" key="9">
    <source>
        <dbReference type="ARBA" id="ARBA00022960"/>
    </source>
</evidence>
<dbReference type="PANTHER" id="PTHR43584">
    <property type="entry name" value="NUCLEOTIDYL TRANSFERASE"/>
    <property type="match status" value="1"/>
</dbReference>
<dbReference type="CDD" id="cd03353">
    <property type="entry name" value="LbH_GlmU_C"/>
    <property type="match status" value="1"/>
</dbReference>
<comment type="pathway">
    <text evidence="17">Bacterial outer membrane biogenesis; LPS lipid A biosynthesis.</text>
</comment>
<feature type="binding site" evidence="17">
    <location>
        <begin position="373"/>
        <end position="374"/>
    </location>
    <ligand>
        <name>acetyl-CoA</name>
        <dbReference type="ChEBI" id="CHEBI:57288"/>
    </ligand>
</feature>
<feature type="binding site" evidence="17">
    <location>
        <position position="410"/>
    </location>
    <ligand>
        <name>acetyl-CoA</name>
        <dbReference type="ChEBI" id="CHEBI:57288"/>
    </ligand>
</feature>
<evidence type="ECO:0000256" key="12">
    <source>
        <dbReference type="ARBA" id="ARBA00023315"/>
    </source>
</evidence>
<evidence type="ECO:0000256" key="16">
    <source>
        <dbReference type="ARBA" id="ARBA00049628"/>
    </source>
</evidence>
<dbReference type="Gene3D" id="3.90.550.10">
    <property type="entry name" value="Spore Coat Polysaccharide Biosynthesis Protein SpsA, Chain A"/>
    <property type="match status" value="1"/>
</dbReference>
<dbReference type="InterPro" id="IPR029044">
    <property type="entry name" value="Nucleotide-diphossugar_trans"/>
</dbReference>
<feature type="region of interest" description="Linker" evidence="17">
    <location>
        <begin position="218"/>
        <end position="238"/>
    </location>
</feature>
<keyword evidence="11 17" id="KW-0511">Multifunctional enzyme</keyword>
<dbReference type="Proteomes" id="UP000216533">
    <property type="component" value="Unassembled WGS sequence"/>
</dbReference>
<evidence type="ECO:0000256" key="1">
    <source>
        <dbReference type="ARBA" id="ARBA00005166"/>
    </source>
</evidence>
<comment type="cofactor">
    <cofactor evidence="17">
        <name>Mg(2+)</name>
        <dbReference type="ChEBI" id="CHEBI:18420"/>
    </cofactor>
    <text evidence="17">Binds 1 Mg(2+) ion per subunit.</text>
</comment>
<dbReference type="CDD" id="cd02540">
    <property type="entry name" value="GT2_GlmU_N_bac"/>
    <property type="match status" value="1"/>
</dbReference>
<dbReference type="EMBL" id="NMVI01000005">
    <property type="protein sequence ID" value="OYN90539.1"/>
    <property type="molecule type" value="Genomic_DNA"/>
</dbReference>
<feature type="binding site" evidence="17">
    <location>
        <position position="364"/>
    </location>
    <ligand>
        <name>UDP-N-acetyl-alpha-D-glucosamine</name>
        <dbReference type="ChEBI" id="CHEBI:57705"/>
    </ligand>
</feature>
<comment type="pathway">
    <text evidence="1 17">Nucleotide-sugar biosynthesis; UDP-N-acetyl-alpha-D-glucosamine biosynthesis; N-acetyl-alpha-D-glucosamine 1-phosphate from alpha-D-glucosamine 6-phosphate (route II): step 2/2.</text>
</comment>
<keyword evidence="10 17" id="KW-0573">Peptidoglycan synthesis</keyword>
<comment type="similarity">
    <text evidence="17">In the N-terminal section; belongs to the N-acetylglucosamine-1-phosphate uridyltransferase family.</text>
</comment>
<comment type="subunit">
    <text evidence="17">Homotrimer.</text>
</comment>
<evidence type="ECO:0000256" key="15">
    <source>
        <dbReference type="ARBA" id="ARBA00048493"/>
    </source>
</evidence>
<dbReference type="EC" id="2.3.1.157" evidence="17"/>
<keyword evidence="6 17" id="KW-0479">Metal-binding</keyword>
<evidence type="ECO:0000256" key="6">
    <source>
        <dbReference type="ARBA" id="ARBA00022723"/>
    </source>
</evidence>
<comment type="subcellular location">
    <subcellularLocation>
        <location evidence="17">Cytoplasm</location>
    </subcellularLocation>
</comment>
<comment type="catalytic activity">
    <reaction evidence="15 17">
        <text>N-acetyl-alpha-D-glucosamine 1-phosphate + UTP + H(+) = UDP-N-acetyl-alpha-D-glucosamine + diphosphate</text>
        <dbReference type="Rhea" id="RHEA:13509"/>
        <dbReference type="ChEBI" id="CHEBI:15378"/>
        <dbReference type="ChEBI" id="CHEBI:33019"/>
        <dbReference type="ChEBI" id="CHEBI:46398"/>
        <dbReference type="ChEBI" id="CHEBI:57705"/>
        <dbReference type="ChEBI" id="CHEBI:57776"/>
        <dbReference type="EC" id="2.7.7.23"/>
    </reaction>
</comment>
<protein>
    <recommendedName>
        <fullName evidence="17">Bifunctional protein GlmU</fullName>
    </recommendedName>
    <domain>
        <recommendedName>
            <fullName evidence="17">UDP-N-acetylglucosamine pyrophosphorylase</fullName>
            <ecNumber evidence="17">2.7.7.23</ecNumber>
        </recommendedName>
        <alternativeName>
            <fullName evidence="17">N-acetylglucosamine-1-phosphate uridyltransferase</fullName>
        </alternativeName>
    </domain>
    <domain>
        <recommendedName>
            <fullName evidence="17">Glucosamine-1-phosphate N-acetyltransferase</fullName>
            <ecNumber evidence="17">2.3.1.157</ecNumber>
        </recommendedName>
    </domain>
</protein>
<dbReference type="InterPro" id="IPR011004">
    <property type="entry name" value="Trimer_LpxA-like_sf"/>
</dbReference>
<feature type="binding site" evidence="17">
    <location>
        <position position="338"/>
    </location>
    <ligand>
        <name>UDP-N-acetyl-alpha-D-glucosamine</name>
        <dbReference type="ChEBI" id="CHEBI:57705"/>
    </ligand>
</feature>
<feature type="region of interest" description="Disordered" evidence="18">
    <location>
        <begin position="438"/>
        <end position="477"/>
    </location>
</feature>
<name>A0A255EG80_9ACTN</name>
<keyword evidence="8 17" id="KW-0460">Magnesium</keyword>
<dbReference type="PROSITE" id="PS00101">
    <property type="entry name" value="HEXAPEP_TRANSFERASES"/>
    <property type="match status" value="1"/>
</dbReference>
<keyword evidence="3 17" id="KW-0963">Cytoplasm</keyword>
<feature type="binding site" evidence="17">
    <location>
        <position position="320"/>
    </location>
    <ligand>
        <name>UDP-N-acetyl-alpha-D-glucosamine</name>
        <dbReference type="ChEBI" id="CHEBI:57705"/>
    </ligand>
</feature>
<dbReference type="SUPFAM" id="SSF51161">
    <property type="entry name" value="Trimeric LpxA-like enzymes"/>
    <property type="match status" value="1"/>
</dbReference>
<dbReference type="PANTHER" id="PTHR43584:SF3">
    <property type="entry name" value="BIFUNCTIONAL PROTEIN GLMU"/>
    <property type="match status" value="1"/>
</dbReference>
<evidence type="ECO:0000256" key="3">
    <source>
        <dbReference type="ARBA" id="ARBA00022490"/>
    </source>
</evidence>
<dbReference type="InterPro" id="IPR038009">
    <property type="entry name" value="GlmU_C_LbH"/>
</dbReference>
<dbReference type="GO" id="GO:0008360">
    <property type="term" value="P:regulation of cell shape"/>
    <property type="evidence" value="ECO:0007669"/>
    <property type="project" value="UniProtKB-KW"/>
</dbReference>
<dbReference type="GO" id="GO:0000287">
    <property type="term" value="F:magnesium ion binding"/>
    <property type="evidence" value="ECO:0007669"/>
    <property type="project" value="UniProtKB-UniRule"/>
</dbReference>
<keyword evidence="7 17" id="KW-0677">Repeat</keyword>
<evidence type="ECO:0000256" key="7">
    <source>
        <dbReference type="ARBA" id="ARBA00022737"/>
    </source>
</evidence>
<dbReference type="GO" id="GO:0000902">
    <property type="term" value="P:cell morphogenesis"/>
    <property type="evidence" value="ECO:0007669"/>
    <property type="project" value="UniProtKB-UniRule"/>
</dbReference>
<accession>A0A255EG80</accession>
<dbReference type="NCBIfam" id="TIGR01173">
    <property type="entry name" value="glmU"/>
    <property type="match status" value="1"/>
</dbReference>
<dbReference type="InterPro" id="IPR005835">
    <property type="entry name" value="NTP_transferase_dom"/>
</dbReference>
<feature type="binding site" evidence="17">
    <location>
        <position position="60"/>
    </location>
    <ligand>
        <name>UDP-N-acetyl-alpha-D-glucosamine</name>
        <dbReference type="ChEBI" id="CHEBI:57705"/>
    </ligand>
</feature>
<comment type="pathway">
    <text evidence="2 17">Nucleotide-sugar biosynthesis; UDP-N-acetyl-alpha-D-glucosamine biosynthesis; UDP-N-acetyl-alpha-D-glucosamine from N-acetyl-alpha-D-glucosamine 1-phosphate: step 1/1.</text>
</comment>
<dbReference type="InterPro" id="IPR050065">
    <property type="entry name" value="GlmU-like"/>
</dbReference>
<feature type="binding site" evidence="17">
    <location>
        <position position="157"/>
    </location>
    <ligand>
        <name>UDP-N-acetyl-alpha-D-glucosamine</name>
        <dbReference type="ChEBI" id="CHEBI:57705"/>
    </ligand>
</feature>
<evidence type="ECO:0000256" key="11">
    <source>
        <dbReference type="ARBA" id="ARBA00023268"/>
    </source>
</evidence>
<evidence type="ECO:0000313" key="21">
    <source>
        <dbReference type="Proteomes" id="UP000216533"/>
    </source>
</evidence>
<comment type="caution">
    <text evidence="17">Lacks conserved residue(s) required for the propagation of feature annotation.</text>
</comment>
<feature type="compositionally biased region" description="Low complexity" evidence="18">
    <location>
        <begin position="459"/>
        <end position="471"/>
    </location>
</feature>
<dbReference type="HAMAP" id="MF_01631">
    <property type="entry name" value="GlmU"/>
    <property type="match status" value="1"/>
</dbReference>
<dbReference type="GO" id="GO:0005737">
    <property type="term" value="C:cytoplasm"/>
    <property type="evidence" value="ECO:0007669"/>
    <property type="project" value="UniProtKB-SubCell"/>
</dbReference>
<feature type="binding site" evidence="17">
    <location>
        <begin position="65"/>
        <end position="66"/>
    </location>
    <ligand>
        <name>UDP-N-acetyl-alpha-D-glucosamine</name>
        <dbReference type="ChEBI" id="CHEBI:57705"/>
    </ligand>
</feature>
<feature type="binding site" evidence="17">
    <location>
        <position position="353"/>
    </location>
    <ligand>
        <name>UDP-N-acetyl-alpha-D-glucosamine</name>
        <dbReference type="ChEBI" id="CHEBI:57705"/>
    </ligand>
</feature>
<evidence type="ECO:0000256" key="8">
    <source>
        <dbReference type="ARBA" id="ARBA00022842"/>
    </source>
</evidence>
<evidence type="ECO:0000256" key="13">
    <source>
        <dbReference type="ARBA" id="ARBA00023316"/>
    </source>
</evidence>
<evidence type="ECO:0000256" key="17">
    <source>
        <dbReference type="HAMAP-Rule" id="MF_01631"/>
    </source>
</evidence>
<organism evidence="20 21">
    <name type="scientific">Parenemella sanctibonifatiensis</name>
    <dbReference type="NCBI Taxonomy" id="2016505"/>
    <lineage>
        <taxon>Bacteria</taxon>
        <taxon>Bacillati</taxon>
        <taxon>Actinomycetota</taxon>
        <taxon>Actinomycetes</taxon>
        <taxon>Propionibacteriales</taxon>
        <taxon>Propionibacteriaceae</taxon>
        <taxon>Parenemella</taxon>
    </lineage>
</organism>
<feature type="active site" description="Proton acceptor" evidence="17">
    <location>
        <position position="350"/>
    </location>
</feature>
<dbReference type="InterPro" id="IPR005882">
    <property type="entry name" value="Bifunctional_GlmU"/>
</dbReference>
<comment type="caution">
    <text evidence="20">The sequence shown here is derived from an EMBL/GenBank/DDBJ whole genome shotgun (WGS) entry which is preliminary data.</text>
</comment>
<evidence type="ECO:0000313" key="20">
    <source>
        <dbReference type="EMBL" id="OYN90539.1"/>
    </source>
</evidence>
<gene>
    <name evidence="17 20" type="primary">glmU</name>
    <name evidence="20" type="ORF">CGZ92_01095</name>
</gene>
<feature type="binding site" evidence="17">
    <location>
        <position position="367"/>
    </location>
    <ligand>
        <name>acetyl-CoA</name>
        <dbReference type="ChEBI" id="CHEBI:57288"/>
    </ligand>
</feature>
<dbReference type="GO" id="GO:0071555">
    <property type="term" value="P:cell wall organization"/>
    <property type="evidence" value="ECO:0007669"/>
    <property type="project" value="UniProtKB-KW"/>
</dbReference>
<keyword evidence="13 17" id="KW-0961">Cell wall biogenesis/degradation</keyword>
<feature type="binding site" evidence="17">
    <location>
        <position position="427"/>
    </location>
    <ligand>
        <name>acetyl-CoA</name>
        <dbReference type="ChEBI" id="CHEBI:57288"/>
    </ligand>
</feature>
<feature type="binding site" evidence="17">
    <location>
        <position position="7"/>
    </location>
    <ligand>
        <name>UDP-N-acetyl-alpha-D-glucosamine</name>
        <dbReference type="ChEBI" id="CHEBI:57705"/>
    </ligand>
</feature>
<dbReference type="EC" id="2.7.7.23" evidence="17"/>
<dbReference type="InterPro" id="IPR018357">
    <property type="entry name" value="Hexapep_transf_CS"/>
</dbReference>
<comment type="catalytic activity">
    <reaction evidence="14 17">
        <text>alpha-D-glucosamine 1-phosphate + acetyl-CoA = N-acetyl-alpha-D-glucosamine 1-phosphate + CoA + H(+)</text>
        <dbReference type="Rhea" id="RHEA:13725"/>
        <dbReference type="ChEBI" id="CHEBI:15378"/>
        <dbReference type="ChEBI" id="CHEBI:57287"/>
        <dbReference type="ChEBI" id="CHEBI:57288"/>
        <dbReference type="ChEBI" id="CHEBI:57776"/>
        <dbReference type="ChEBI" id="CHEBI:58516"/>
        <dbReference type="EC" id="2.3.1.157"/>
    </reaction>
</comment>
<evidence type="ECO:0000256" key="18">
    <source>
        <dbReference type="SAM" id="MobiDB-lite"/>
    </source>
</evidence>
<keyword evidence="9 17" id="KW-0133">Cell shape</keyword>
<dbReference type="SUPFAM" id="SSF53448">
    <property type="entry name" value="Nucleotide-diphospho-sugar transferases"/>
    <property type="match status" value="1"/>
</dbReference>
<keyword evidence="5 17" id="KW-0548">Nucleotidyltransferase</keyword>
<dbReference type="UniPathway" id="UPA00973"/>
<feature type="binding site" evidence="17">
    <location>
        <position position="142"/>
    </location>
    <ligand>
        <name>UDP-N-acetyl-alpha-D-glucosamine</name>
        <dbReference type="ChEBI" id="CHEBI:57705"/>
    </ligand>
</feature>
<feature type="binding site" evidence="17">
    <location>
        <position position="392"/>
    </location>
    <ligand>
        <name>acetyl-CoA</name>
        <dbReference type="ChEBI" id="CHEBI:57288"/>
    </ligand>
</feature>
<proteinExistence type="inferred from homology"/>